<evidence type="ECO:0000313" key="2">
    <source>
        <dbReference type="EnsemblPlants" id="Zm00001eb205570_P001"/>
    </source>
</evidence>
<dbReference type="PANTHER" id="PTHR31996">
    <property type="entry name" value="COILED-COIL DOMAIN-CONTAINING PROTEIN 115"/>
    <property type="match status" value="1"/>
</dbReference>
<accession>A0A804P3C0</accession>
<sequence>MILDLQFWCTFAACVSQSCRFAGWLDLASARHSMGPSCFSSTLFDHKERSAATKLQVVDHDGLKNYRGYAHMPWP</sequence>
<reference evidence="2" key="2">
    <citation type="submission" date="2019-07" db="EMBL/GenBank/DDBJ databases">
        <authorList>
            <person name="Seetharam A."/>
            <person name="Woodhouse M."/>
            <person name="Cannon E."/>
        </authorList>
    </citation>
    <scope>NUCLEOTIDE SEQUENCE [LARGE SCALE GENOMIC DNA]</scope>
    <source>
        <strain evidence="2">cv. B73</strain>
    </source>
</reference>
<reference evidence="3" key="1">
    <citation type="journal article" date="2009" name="Science">
        <title>The B73 maize genome: complexity, diversity, and dynamics.</title>
        <authorList>
            <person name="Schnable P.S."/>
            <person name="Ware D."/>
            <person name="Fulton R.S."/>
            <person name="Stein J.C."/>
            <person name="Wei F."/>
            <person name="Pasternak S."/>
            <person name="Liang C."/>
            <person name="Zhang J."/>
            <person name="Fulton L."/>
            <person name="Graves T.A."/>
            <person name="Minx P."/>
            <person name="Reily A.D."/>
            <person name="Courtney L."/>
            <person name="Kruchowski S.S."/>
            <person name="Tomlinson C."/>
            <person name="Strong C."/>
            <person name="Delehaunty K."/>
            <person name="Fronick C."/>
            <person name="Courtney B."/>
            <person name="Rock S.M."/>
            <person name="Belter E."/>
            <person name="Du F."/>
            <person name="Kim K."/>
            <person name="Abbott R.M."/>
            <person name="Cotton M."/>
            <person name="Levy A."/>
            <person name="Marchetto P."/>
            <person name="Ochoa K."/>
            <person name="Jackson S.M."/>
            <person name="Gillam B."/>
            <person name="Chen W."/>
            <person name="Yan L."/>
            <person name="Higginbotham J."/>
            <person name="Cardenas M."/>
            <person name="Waligorski J."/>
            <person name="Applebaum E."/>
            <person name="Phelps L."/>
            <person name="Falcone J."/>
            <person name="Kanchi K."/>
            <person name="Thane T."/>
            <person name="Scimone A."/>
            <person name="Thane N."/>
            <person name="Henke J."/>
            <person name="Wang T."/>
            <person name="Ruppert J."/>
            <person name="Shah N."/>
            <person name="Rotter K."/>
            <person name="Hodges J."/>
            <person name="Ingenthron E."/>
            <person name="Cordes M."/>
            <person name="Kohlberg S."/>
            <person name="Sgro J."/>
            <person name="Delgado B."/>
            <person name="Mead K."/>
            <person name="Chinwalla A."/>
            <person name="Leonard S."/>
            <person name="Crouse K."/>
            <person name="Collura K."/>
            <person name="Kudrna D."/>
            <person name="Currie J."/>
            <person name="He R."/>
            <person name="Angelova A."/>
            <person name="Rajasekar S."/>
            <person name="Mueller T."/>
            <person name="Lomeli R."/>
            <person name="Scara G."/>
            <person name="Ko A."/>
            <person name="Delaney K."/>
            <person name="Wissotski M."/>
            <person name="Lopez G."/>
            <person name="Campos D."/>
            <person name="Braidotti M."/>
            <person name="Ashley E."/>
            <person name="Golser W."/>
            <person name="Kim H."/>
            <person name="Lee S."/>
            <person name="Lin J."/>
            <person name="Dujmic Z."/>
            <person name="Kim W."/>
            <person name="Talag J."/>
            <person name="Zuccolo A."/>
            <person name="Fan C."/>
            <person name="Sebastian A."/>
            <person name="Kramer M."/>
            <person name="Spiegel L."/>
            <person name="Nascimento L."/>
            <person name="Zutavern T."/>
            <person name="Miller B."/>
            <person name="Ambroise C."/>
            <person name="Muller S."/>
            <person name="Spooner W."/>
            <person name="Narechania A."/>
            <person name="Ren L."/>
            <person name="Wei S."/>
            <person name="Kumari S."/>
            <person name="Faga B."/>
            <person name="Levy M.J."/>
            <person name="McMahan L."/>
            <person name="Van Buren P."/>
            <person name="Vaughn M.W."/>
            <person name="Ying K."/>
            <person name="Yeh C.-T."/>
            <person name="Emrich S.J."/>
            <person name="Jia Y."/>
            <person name="Kalyanaraman A."/>
            <person name="Hsia A.-P."/>
            <person name="Barbazuk W.B."/>
            <person name="Baucom R.S."/>
            <person name="Brutnell T.P."/>
            <person name="Carpita N.C."/>
            <person name="Chaparro C."/>
            <person name="Chia J.-M."/>
            <person name="Deragon J.-M."/>
            <person name="Estill J.C."/>
            <person name="Fu Y."/>
            <person name="Jeddeloh J.A."/>
            <person name="Han Y."/>
            <person name="Lee H."/>
            <person name="Li P."/>
            <person name="Lisch D.R."/>
            <person name="Liu S."/>
            <person name="Liu Z."/>
            <person name="Nagel D.H."/>
            <person name="McCann M.C."/>
            <person name="SanMiguel P."/>
            <person name="Myers A.M."/>
            <person name="Nettleton D."/>
            <person name="Nguyen J."/>
            <person name="Penning B.W."/>
            <person name="Ponnala L."/>
            <person name="Schneider K.L."/>
            <person name="Schwartz D.C."/>
            <person name="Sharma A."/>
            <person name="Soderlund C."/>
            <person name="Springer N.M."/>
            <person name="Sun Q."/>
            <person name="Wang H."/>
            <person name="Waterman M."/>
            <person name="Westerman R."/>
            <person name="Wolfgruber T.K."/>
            <person name="Yang L."/>
            <person name="Yu Y."/>
            <person name="Zhang L."/>
            <person name="Zhou S."/>
            <person name="Zhu Q."/>
            <person name="Bennetzen J.L."/>
            <person name="Dawe R.K."/>
            <person name="Jiang J."/>
            <person name="Jiang N."/>
            <person name="Presting G.G."/>
            <person name="Wessler S.R."/>
            <person name="Aluru S."/>
            <person name="Martienssen R.A."/>
            <person name="Clifton S.W."/>
            <person name="McCombie W.R."/>
            <person name="Wing R.A."/>
            <person name="Wilson R.K."/>
        </authorList>
    </citation>
    <scope>NUCLEOTIDE SEQUENCE [LARGE SCALE GENOMIC DNA]</scope>
    <source>
        <strain evidence="3">cv. B73</strain>
    </source>
</reference>
<proteinExistence type="predicted"/>
<evidence type="ECO:0000256" key="1">
    <source>
        <dbReference type="ARBA" id="ARBA00093634"/>
    </source>
</evidence>
<dbReference type="Gramene" id="Zm00001eb205570_T001">
    <property type="protein sequence ID" value="Zm00001eb205570_P001"/>
    <property type="gene ID" value="Zm00001eb205570"/>
</dbReference>
<dbReference type="InterPro" id="IPR040357">
    <property type="entry name" value="Vma22/CCDC115"/>
</dbReference>
<dbReference type="Proteomes" id="UP000007305">
    <property type="component" value="Chromosome 4"/>
</dbReference>
<dbReference type="EnsemblPlants" id="Zm00001eb205570_T001">
    <property type="protein sequence ID" value="Zm00001eb205570_P001"/>
    <property type="gene ID" value="Zm00001eb205570"/>
</dbReference>
<evidence type="ECO:0000313" key="3">
    <source>
        <dbReference type="Proteomes" id="UP000007305"/>
    </source>
</evidence>
<keyword evidence="3" id="KW-1185">Reference proteome</keyword>
<dbReference type="GO" id="GO:0070072">
    <property type="term" value="P:vacuolar proton-transporting V-type ATPase complex assembly"/>
    <property type="evidence" value="ECO:0007669"/>
    <property type="project" value="InterPro"/>
</dbReference>
<reference evidence="2" key="3">
    <citation type="submission" date="2021-05" db="UniProtKB">
        <authorList>
            <consortium name="EnsemblPlants"/>
        </authorList>
    </citation>
    <scope>IDENTIFICATION</scope>
    <source>
        <strain evidence="2">cv. B73</strain>
    </source>
</reference>
<dbReference type="PANTHER" id="PTHR31996:SF2">
    <property type="entry name" value="COILED-COIL DOMAIN-CONTAINING PROTEIN 115"/>
    <property type="match status" value="1"/>
</dbReference>
<protein>
    <recommendedName>
        <fullName evidence="1">Vacuolar ATPase assembly protein VMA22</fullName>
    </recommendedName>
</protein>
<name>A0A804P3C0_MAIZE</name>
<organism evidence="2 3">
    <name type="scientific">Zea mays</name>
    <name type="common">Maize</name>
    <dbReference type="NCBI Taxonomy" id="4577"/>
    <lineage>
        <taxon>Eukaryota</taxon>
        <taxon>Viridiplantae</taxon>
        <taxon>Streptophyta</taxon>
        <taxon>Embryophyta</taxon>
        <taxon>Tracheophyta</taxon>
        <taxon>Spermatophyta</taxon>
        <taxon>Magnoliopsida</taxon>
        <taxon>Liliopsida</taxon>
        <taxon>Poales</taxon>
        <taxon>Poaceae</taxon>
        <taxon>PACMAD clade</taxon>
        <taxon>Panicoideae</taxon>
        <taxon>Andropogonodae</taxon>
        <taxon>Andropogoneae</taxon>
        <taxon>Tripsacinae</taxon>
        <taxon>Zea</taxon>
    </lineage>
</organism>
<dbReference type="AlphaFoldDB" id="A0A804P3C0"/>
<dbReference type="InParanoid" id="A0A804P3C0"/>